<dbReference type="Proteomes" id="UP001221838">
    <property type="component" value="Unassembled WGS sequence"/>
</dbReference>
<protein>
    <submittedName>
        <fullName evidence="1">Uncharacterized protein</fullName>
    </submittedName>
</protein>
<organism evidence="1 2">
    <name type="scientific">Stigmatella ashevillensis</name>
    <dbReference type="NCBI Taxonomy" id="2995309"/>
    <lineage>
        <taxon>Bacteria</taxon>
        <taxon>Pseudomonadati</taxon>
        <taxon>Myxococcota</taxon>
        <taxon>Myxococcia</taxon>
        <taxon>Myxococcales</taxon>
        <taxon>Cystobacterineae</taxon>
        <taxon>Archangiaceae</taxon>
        <taxon>Stigmatella</taxon>
    </lineage>
</organism>
<gene>
    <name evidence="1" type="ORF">POL68_26220</name>
</gene>
<reference evidence="1 2" key="1">
    <citation type="submission" date="2022-11" db="EMBL/GenBank/DDBJ databases">
        <title>Minimal conservation of predation-associated metabolite biosynthetic gene clusters underscores biosynthetic potential of Myxococcota including descriptions for ten novel species: Archangium lansinium sp. nov., Myxococcus landrumus sp. nov., Nannocystis bai.</title>
        <authorList>
            <person name="Ahearne A."/>
            <person name="Stevens C."/>
            <person name="Dowd S."/>
        </authorList>
    </citation>
    <scope>NUCLEOTIDE SEQUENCE [LARGE SCALE GENOMIC DNA]</scope>
    <source>
        <strain evidence="1 2">NCWAL01</strain>
    </source>
</reference>
<accession>A0ABT5DI02</accession>
<evidence type="ECO:0000313" key="2">
    <source>
        <dbReference type="Proteomes" id="UP001221838"/>
    </source>
</evidence>
<comment type="caution">
    <text evidence="1">The sequence shown here is derived from an EMBL/GenBank/DDBJ whole genome shotgun (WGS) entry which is preliminary data.</text>
</comment>
<name>A0ABT5DI02_9BACT</name>
<dbReference type="RefSeq" id="WP_272142020.1">
    <property type="nucleotide sequence ID" value="NZ_JAQNDM010000002.1"/>
</dbReference>
<sequence>MSMTRSDNSLRVSAGYLVARPVDRTAFMDASLLPPVIRTASGCLAQIAPDTWALAWVRCDEAERCEAASRFGIPPGRLAELMDWVTQRFDEDFLWPNLFQTLEGAREFCATFVPEDSDACILGLALSSEDADVLLRQTEPTPGEGELGLRRCLALHLPPREGGLSLGSEVLGLEVGGTLHSSLCNGLARVFAQKLSAQPNAHGLFDDHALAQRCAAYAGREEVGAEPVPWRAWVLTEYPPFAAL</sequence>
<dbReference type="EMBL" id="JAQNDM010000002">
    <property type="protein sequence ID" value="MDC0711991.1"/>
    <property type="molecule type" value="Genomic_DNA"/>
</dbReference>
<proteinExistence type="predicted"/>
<evidence type="ECO:0000313" key="1">
    <source>
        <dbReference type="EMBL" id="MDC0711991.1"/>
    </source>
</evidence>
<keyword evidence="2" id="KW-1185">Reference proteome</keyword>